<dbReference type="Proteomes" id="UP000474758">
    <property type="component" value="Unassembled WGS sequence"/>
</dbReference>
<keyword evidence="2" id="KW-1185">Reference proteome</keyword>
<evidence type="ECO:0000313" key="2">
    <source>
        <dbReference type="Proteomes" id="UP000474758"/>
    </source>
</evidence>
<sequence>MTSTKAQASTTIPGYINRNRQEVVSRTGLQGNDHNQVVYLLRCHACGARYGANGTDIFQRRCPECDGGRPGLGLG</sequence>
<evidence type="ECO:0000313" key="1">
    <source>
        <dbReference type="EMBL" id="NGQ93029.1"/>
    </source>
</evidence>
<gene>
    <name evidence="1" type="ORF">G5V65_19230</name>
</gene>
<dbReference type="EMBL" id="JAALFE010000028">
    <property type="protein sequence ID" value="NGQ93029.1"/>
    <property type="molecule type" value="Genomic_DNA"/>
</dbReference>
<organism evidence="1 2">
    <name type="scientific">Paragemmobacter kunshanensis</name>
    <dbReference type="NCBI Taxonomy" id="2583234"/>
    <lineage>
        <taxon>Bacteria</taxon>
        <taxon>Pseudomonadati</taxon>
        <taxon>Pseudomonadota</taxon>
        <taxon>Alphaproteobacteria</taxon>
        <taxon>Rhodobacterales</taxon>
        <taxon>Paracoccaceae</taxon>
        <taxon>Paragemmobacter</taxon>
    </lineage>
</organism>
<dbReference type="AlphaFoldDB" id="A0A6M1TRW4"/>
<name>A0A6M1TRW4_9RHOB</name>
<proteinExistence type="predicted"/>
<reference evidence="1 2" key="1">
    <citation type="submission" date="2020-02" db="EMBL/GenBank/DDBJ databases">
        <title>Rhodobacter translucens sp. nov., a novel bacterium isolated from activated sludge.</title>
        <authorList>
            <person name="Liu J."/>
        </authorList>
    </citation>
    <scope>NUCLEOTIDE SEQUENCE [LARGE SCALE GENOMIC DNA]</scope>
    <source>
        <strain evidence="1 2">HX-7-19</strain>
    </source>
</reference>
<accession>A0A6M1TRW4</accession>
<protein>
    <submittedName>
        <fullName evidence="1">Uncharacterized protein</fullName>
    </submittedName>
</protein>
<comment type="caution">
    <text evidence="1">The sequence shown here is derived from an EMBL/GenBank/DDBJ whole genome shotgun (WGS) entry which is preliminary data.</text>
</comment>